<accession>A0A1I5C540</accession>
<protein>
    <submittedName>
        <fullName evidence="1">Uncharacterized protein</fullName>
    </submittedName>
</protein>
<name>A0A1I5C540_9FLAO</name>
<gene>
    <name evidence="1" type="ORF">SAMN04487989_104212</name>
</gene>
<dbReference type="STRING" id="649333.SAMN04487989_104212"/>
<reference evidence="2" key="1">
    <citation type="submission" date="2016-10" db="EMBL/GenBank/DDBJ databases">
        <authorList>
            <person name="Varghese N."/>
            <person name="Submissions S."/>
        </authorList>
    </citation>
    <scope>NUCLEOTIDE SEQUENCE [LARGE SCALE GENOMIC DNA]</scope>
    <source>
        <strain evidence="2">DSM 23925</strain>
    </source>
</reference>
<dbReference type="AlphaFoldDB" id="A0A1I5C540"/>
<evidence type="ECO:0000313" key="2">
    <source>
        <dbReference type="Proteomes" id="UP000198705"/>
    </source>
</evidence>
<organism evidence="1 2">
    <name type="scientific">Bizionia echini</name>
    <dbReference type="NCBI Taxonomy" id="649333"/>
    <lineage>
        <taxon>Bacteria</taxon>
        <taxon>Pseudomonadati</taxon>
        <taxon>Bacteroidota</taxon>
        <taxon>Flavobacteriia</taxon>
        <taxon>Flavobacteriales</taxon>
        <taxon>Flavobacteriaceae</taxon>
        <taxon>Bizionia</taxon>
    </lineage>
</organism>
<sequence>MRNITSVTRILHIFILTFLIHFSLFAQVGIGTTTPTAQLTVMQDAIFNESGGNHDFRVESDGNINMFNIDAQHDVFGFNALPNSVSFLTAPGTPFYVSQIYDPVEIGNDGTTGYQIGIGYYIASDPLVLPESDFYGYNGVYDFVNQNAWFEVNSYDFYNISNRATKRNIYSINDNIDIENYVMNDIDNIKPSFYKYNTDLDQNISGKENKYRPQMRLGVITDEAPDYITDATNSKVSLYGVATMSLVGVKHNRAKIKYIEAQLESQKISDFGSVNLKGNEFEVLFDTNFSSNLNGNAVVTVTSNNPEINVSISRKTSKGFVIVTSEQVTNLSVDWIAMGKSITPSNNSINSSEYIIDSNLRSQLEIPESEKQRIINFQKNNMPTRSLSNSRN</sequence>
<evidence type="ECO:0000313" key="1">
    <source>
        <dbReference type="EMBL" id="SFN82115.1"/>
    </source>
</evidence>
<dbReference type="RefSeq" id="WP_092208564.1">
    <property type="nucleotide sequence ID" value="NZ_FOVN01000004.1"/>
</dbReference>
<dbReference type="OrthoDB" id="9775095at2"/>
<dbReference type="EMBL" id="FOVN01000004">
    <property type="protein sequence ID" value="SFN82115.1"/>
    <property type="molecule type" value="Genomic_DNA"/>
</dbReference>
<proteinExistence type="predicted"/>
<dbReference type="Proteomes" id="UP000198705">
    <property type="component" value="Unassembled WGS sequence"/>
</dbReference>
<keyword evidence="2" id="KW-1185">Reference proteome</keyword>